<comment type="caution">
    <text evidence="5">The sequence shown here is derived from an EMBL/GenBank/DDBJ whole genome shotgun (WGS) entry which is preliminary data.</text>
</comment>
<dbReference type="SUPFAM" id="SSF56784">
    <property type="entry name" value="HAD-like"/>
    <property type="match status" value="1"/>
</dbReference>
<dbReference type="GO" id="GO:0005829">
    <property type="term" value="C:cytosol"/>
    <property type="evidence" value="ECO:0007669"/>
    <property type="project" value="TreeGrafter"/>
</dbReference>
<dbReference type="InterPro" id="IPR050155">
    <property type="entry name" value="HAD-like_hydrolase_sf"/>
</dbReference>
<comment type="pathway">
    <text evidence="2">Organic acid metabolism; glycolate biosynthesis; glycolate from 2-phosphoglycolate: step 1/1.</text>
</comment>
<evidence type="ECO:0000313" key="5">
    <source>
        <dbReference type="EMBL" id="TWU25538.1"/>
    </source>
</evidence>
<comment type="catalytic activity">
    <reaction evidence="1">
        <text>2-phosphoglycolate + H2O = glycolate + phosphate</text>
        <dbReference type="Rhea" id="RHEA:14369"/>
        <dbReference type="ChEBI" id="CHEBI:15377"/>
        <dbReference type="ChEBI" id="CHEBI:29805"/>
        <dbReference type="ChEBI" id="CHEBI:43474"/>
        <dbReference type="ChEBI" id="CHEBI:58033"/>
        <dbReference type="EC" id="3.1.3.18"/>
    </reaction>
</comment>
<dbReference type="AlphaFoldDB" id="A0A5C6CMA4"/>
<dbReference type="OrthoDB" id="9807630at2"/>
<keyword evidence="6" id="KW-1185">Reference proteome</keyword>
<name>A0A5C6CMA4_9BACT</name>
<dbReference type="PANTHER" id="PTHR43434:SF1">
    <property type="entry name" value="PHOSPHOGLYCOLATE PHOSPHATASE"/>
    <property type="match status" value="1"/>
</dbReference>
<gene>
    <name evidence="5" type="primary">ppaX</name>
    <name evidence="5" type="ORF">Pla144_27450</name>
</gene>
<evidence type="ECO:0000256" key="2">
    <source>
        <dbReference type="ARBA" id="ARBA00004818"/>
    </source>
</evidence>
<evidence type="ECO:0000313" key="6">
    <source>
        <dbReference type="Proteomes" id="UP000318437"/>
    </source>
</evidence>
<dbReference type="GO" id="GO:0006281">
    <property type="term" value="P:DNA repair"/>
    <property type="evidence" value="ECO:0007669"/>
    <property type="project" value="TreeGrafter"/>
</dbReference>
<dbReference type="InterPro" id="IPR041492">
    <property type="entry name" value="HAD_2"/>
</dbReference>
<dbReference type="GO" id="GO:0008967">
    <property type="term" value="F:phosphoglycolate phosphatase activity"/>
    <property type="evidence" value="ECO:0007669"/>
    <property type="project" value="UniProtKB-EC"/>
</dbReference>
<dbReference type="RefSeq" id="WP_146451138.1">
    <property type="nucleotide sequence ID" value="NZ_SJPS01000004.1"/>
</dbReference>
<keyword evidence="5" id="KW-0378">Hydrolase</keyword>
<sequence length="215" mass="23637">MPIKNILFDLDGTIGNTLPLCIAAFRAAIEPFAERSLSDEEIIATFGPSEEGTIAALLPDHQAEGLRRYLASYEALHPEWPAPFKGMLEVLDFLKANRAFVGLVTGKGEVSANMTLRRYGLSNFFDVVKTGAATGPVKDVRITEVLREYSLQKDETLYVGDVPSDITASRDCGIRIAAAAWAPTSDEEKLRALSPDFLFTSVPQFLEFLKDEFGM</sequence>
<protein>
    <recommendedName>
        <fullName evidence="4">phosphoglycolate phosphatase</fullName>
        <ecNumber evidence="4">3.1.3.18</ecNumber>
    </recommendedName>
</protein>
<evidence type="ECO:0000256" key="4">
    <source>
        <dbReference type="ARBA" id="ARBA00013078"/>
    </source>
</evidence>
<dbReference type="Gene3D" id="1.10.150.240">
    <property type="entry name" value="Putative phosphatase, domain 2"/>
    <property type="match status" value="1"/>
</dbReference>
<dbReference type="Pfam" id="PF13419">
    <property type="entry name" value="HAD_2"/>
    <property type="match status" value="1"/>
</dbReference>
<dbReference type="EMBL" id="SJPS01000004">
    <property type="protein sequence ID" value="TWU25538.1"/>
    <property type="molecule type" value="Genomic_DNA"/>
</dbReference>
<dbReference type="SFLD" id="SFLDG01129">
    <property type="entry name" value="C1.5:_HAD__Beta-PGM__Phosphata"/>
    <property type="match status" value="1"/>
</dbReference>
<dbReference type="Proteomes" id="UP000318437">
    <property type="component" value="Unassembled WGS sequence"/>
</dbReference>
<evidence type="ECO:0000256" key="3">
    <source>
        <dbReference type="ARBA" id="ARBA00006171"/>
    </source>
</evidence>
<proteinExistence type="inferred from homology"/>
<dbReference type="PANTHER" id="PTHR43434">
    <property type="entry name" value="PHOSPHOGLYCOLATE PHOSPHATASE"/>
    <property type="match status" value="1"/>
</dbReference>
<organism evidence="5 6">
    <name type="scientific">Bythopirellula polymerisocia</name>
    <dbReference type="NCBI Taxonomy" id="2528003"/>
    <lineage>
        <taxon>Bacteria</taxon>
        <taxon>Pseudomonadati</taxon>
        <taxon>Planctomycetota</taxon>
        <taxon>Planctomycetia</taxon>
        <taxon>Pirellulales</taxon>
        <taxon>Lacipirellulaceae</taxon>
        <taxon>Bythopirellula</taxon>
    </lineage>
</organism>
<comment type="similarity">
    <text evidence="3">Belongs to the HAD-like hydrolase superfamily. CbbY/CbbZ/Gph/YieH family.</text>
</comment>
<dbReference type="InterPro" id="IPR036412">
    <property type="entry name" value="HAD-like_sf"/>
</dbReference>
<dbReference type="Gene3D" id="3.40.50.1000">
    <property type="entry name" value="HAD superfamily/HAD-like"/>
    <property type="match status" value="1"/>
</dbReference>
<reference evidence="5 6" key="1">
    <citation type="submission" date="2019-02" db="EMBL/GenBank/DDBJ databases">
        <title>Deep-cultivation of Planctomycetes and their phenomic and genomic characterization uncovers novel biology.</title>
        <authorList>
            <person name="Wiegand S."/>
            <person name="Jogler M."/>
            <person name="Boedeker C."/>
            <person name="Pinto D."/>
            <person name="Vollmers J."/>
            <person name="Rivas-Marin E."/>
            <person name="Kohn T."/>
            <person name="Peeters S.H."/>
            <person name="Heuer A."/>
            <person name="Rast P."/>
            <person name="Oberbeckmann S."/>
            <person name="Bunk B."/>
            <person name="Jeske O."/>
            <person name="Meyerdierks A."/>
            <person name="Storesund J.E."/>
            <person name="Kallscheuer N."/>
            <person name="Luecker S."/>
            <person name="Lage O.M."/>
            <person name="Pohl T."/>
            <person name="Merkel B.J."/>
            <person name="Hornburger P."/>
            <person name="Mueller R.-W."/>
            <person name="Bruemmer F."/>
            <person name="Labrenz M."/>
            <person name="Spormann A.M."/>
            <person name="Op Den Camp H."/>
            <person name="Overmann J."/>
            <person name="Amann R."/>
            <person name="Jetten M.S.M."/>
            <person name="Mascher T."/>
            <person name="Medema M.H."/>
            <person name="Devos D.P."/>
            <person name="Kaster A.-K."/>
            <person name="Ovreas L."/>
            <person name="Rohde M."/>
            <person name="Galperin M.Y."/>
            <person name="Jogler C."/>
        </authorList>
    </citation>
    <scope>NUCLEOTIDE SEQUENCE [LARGE SCALE GENOMIC DNA]</scope>
    <source>
        <strain evidence="5 6">Pla144</strain>
    </source>
</reference>
<accession>A0A5C6CMA4</accession>
<evidence type="ECO:0000256" key="1">
    <source>
        <dbReference type="ARBA" id="ARBA00000830"/>
    </source>
</evidence>
<dbReference type="InterPro" id="IPR023198">
    <property type="entry name" value="PGP-like_dom2"/>
</dbReference>
<dbReference type="EC" id="3.1.3.18" evidence="4"/>
<dbReference type="InterPro" id="IPR023214">
    <property type="entry name" value="HAD_sf"/>
</dbReference>
<dbReference type="SFLD" id="SFLDS00003">
    <property type="entry name" value="Haloacid_Dehalogenase"/>
    <property type="match status" value="1"/>
</dbReference>